<dbReference type="Pfam" id="PF01040">
    <property type="entry name" value="UbiA"/>
    <property type="match status" value="1"/>
</dbReference>
<comment type="pathway">
    <text evidence="8">Quinol/quinone metabolism; menaquinone biosynthesis; menaquinol from 1,4-dihydroxy-2-naphthoate: step 1/2.</text>
</comment>
<gene>
    <name evidence="8" type="primary">menA</name>
    <name evidence="10" type="ORF">ACFOUW_05590</name>
</gene>
<organism evidence="10 11">
    <name type="scientific">Tenggerimyces flavus</name>
    <dbReference type="NCBI Taxonomy" id="1708749"/>
    <lineage>
        <taxon>Bacteria</taxon>
        <taxon>Bacillati</taxon>
        <taxon>Actinomycetota</taxon>
        <taxon>Actinomycetes</taxon>
        <taxon>Propionibacteriales</taxon>
        <taxon>Nocardioidaceae</taxon>
        <taxon>Tenggerimyces</taxon>
    </lineage>
</organism>
<dbReference type="InterPro" id="IPR004657">
    <property type="entry name" value="MenA"/>
</dbReference>
<keyword evidence="6 8" id="KW-1133">Transmembrane helix</keyword>
<keyword evidence="3 8" id="KW-1003">Cell membrane</keyword>
<dbReference type="CDD" id="cd13962">
    <property type="entry name" value="PT_UbiA_UBIAD1"/>
    <property type="match status" value="1"/>
</dbReference>
<comment type="caution">
    <text evidence="8">Lacks conserved residue(s) required for the propagation of feature annotation.</text>
</comment>
<dbReference type="RefSeq" id="WP_205122640.1">
    <property type="nucleotide sequence ID" value="NZ_JAFBCM010000001.1"/>
</dbReference>
<dbReference type="InterPro" id="IPR000537">
    <property type="entry name" value="UbiA_prenyltransferase"/>
</dbReference>
<dbReference type="PANTHER" id="PTHR13929">
    <property type="entry name" value="1,4-DIHYDROXY-2-NAPHTHOATE OCTAPRENYLTRANSFERASE"/>
    <property type="match status" value="1"/>
</dbReference>
<comment type="catalytic activity">
    <reaction evidence="8">
        <text>an all-trans-polyprenyl diphosphate + 1,4-dihydroxy-2-naphthoate + H(+) = a 2-demethylmenaquinol + CO2 + diphosphate</text>
        <dbReference type="Rhea" id="RHEA:26478"/>
        <dbReference type="Rhea" id="RHEA-COMP:9563"/>
        <dbReference type="Rhea" id="RHEA-COMP:9564"/>
        <dbReference type="ChEBI" id="CHEBI:11173"/>
        <dbReference type="ChEBI" id="CHEBI:15378"/>
        <dbReference type="ChEBI" id="CHEBI:16526"/>
        <dbReference type="ChEBI" id="CHEBI:33019"/>
        <dbReference type="ChEBI" id="CHEBI:55437"/>
        <dbReference type="ChEBI" id="CHEBI:58914"/>
        <dbReference type="EC" id="2.5.1.74"/>
    </reaction>
</comment>
<evidence type="ECO:0000313" key="11">
    <source>
        <dbReference type="Proteomes" id="UP001595699"/>
    </source>
</evidence>
<evidence type="ECO:0000313" key="10">
    <source>
        <dbReference type="EMBL" id="MFC3760301.1"/>
    </source>
</evidence>
<evidence type="ECO:0000256" key="8">
    <source>
        <dbReference type="HAMAP-Rule" id="MF_01937"/>
    </source>
</evidence>
<dbReference type="HAMAP" id="MF_01937">
    <property type="entry name" value="MenA_1"/>
    <property type="match status" value="1"/>
</dbReference>
<evidence type="ECO:0000256" key="2">
    <source>
        <dbReference type="ARBA" id="ARBA00022428"/>
    </source>
</evidence>
<comment type="caution">
    <text evidence="10">The sequence shown here is derived from an EMBL/GenBank/DDBJ whole genome shotgun (WGS) entry which is preliminary data.</text>
</comment>
<dbReference type="NCBIfam" id="TIGR00751">
    <property type="entry name" value="menA"/>
    <property type="match status" value="1"/>
</dbReference>
<name>A0ABV7Y4V3_9ACTN</name>
<dbReference type="GO" id="GO:0046428">
    <property type="term" value="F:1,4-dihydroxy-2-naphthoate polyprenyltransferase activity"/>
    <property type="evidence" value="ECO:0007669"/>
    <property type="project" value="UniProtKB-EC"/>
</dbReference>
<keyword evidence="11" id="KW-1185">Reference proteome</keyword>
<comment type="similarity">
    <text evidence="8">Belongs to the MenA family. Type 1 subfamily.</text>
</comment>
<dbReference type="InterPro" id="IPR026046">
    <property type="entry name" value="UBIAD1"/>
</dbReference>
<evidence type="ECO:0000256" key="5">
    <source>
        <dbReference type="ARBA" id="ARBA00022692"/>
    </source>
</evidence>
<evidence type="ECO:0000256" key="4">
    <source>
        <dbReference type="ARBA" id="ARBA00022679"/>
    </source>
</evidence>
<comment type="subcellular location">
    <subcellularLocation>
        <location evidence="8">Cell membrane</location>
        <topology evidence="8">Multi-pass membrane protein</topology>
    </subcellularLocation>
    <subcellularLocation>
        <location evidence="1">Membrane</location>
        <topology evidence="1">Multi-pass membrane protein</topology>
    </subcellularLocation>
</comment>
<evidence type="ECO:0000256" key="9">
    <source>
        <dbReference type="NCBIfam" id="TIGR00751"/>
    </source>
</evidence>
<keyword evidence="2 8" id="KW-0474">Menaquinone biosynthesis</keyword>
<dbReference type="NCBIfam" id="NF004751">
    <property type="entry name" value="PRK06080.1-3"/>
    <property type="match status" value="1"/>
</dbReference>
<dbReference type="Proteomes" id="UP001595699">
    <property type="component" value="Unassembled WGS sequence"/>
</dbReference>
<dbReference type="EC" id="2.5.1.74" evidence="8 9"/>
<evidence type="ECO:0000256" key="7">
    <source>
        <dbReference type="ARBA" id="ARBA00023136"/>
    </source>
</evidence>
<feature type="transmembrane region" description="Helical" evidence="8">
    <location>
        <begin position="78"/>
        <end position="106"/>
    </location>
</feature>
<evidence type="ECO:0000256" key="6">
    <source>
        <dbReference type="ARBA" id="ARBA00022989"/>
    </source>
</evidence>
<feature type="transmembrane region" description="Helical" evidence="8">
    <location>
        <begin position="112"/>
        <end position="129"/>
    </location>
</feature>
<keyword evidence="5 8" id="KW-0812">Transmembrane</keyword>
<evidence type="ECO:0000256" key="3">
    <source>
        <dbReference type="ARBA" id="ARBA00022475"/>
    </source>
</evidence>
<dbReference type="PANTHER" id="PTHR13929:SF0">
    <property type="entry name" value="UBIA PRENYLTRANSFERASE DOMAIN-CONTAINING PROTEIN 1"/>
    <property type="match status" value="1"/>
</dbReference>
<feature type="transmembrane region" description="Helical" evidence="8">
    <location>
        <begin position="37"/>
        <end position="58"/>
    </location>
</feature>
<sequence length="291" mass="29951">MATPGEWFEGARLRTWSASIAPVLVGSGAAAAADGFVWWKALLALVVSVAIQVGCNYANDYSDGIRGTDDQRVGPLRLVGSGVATPTAVRTAAFVCFAVAAVAGLVLALTSAIWLIAVGAVAIAAAWFYTGGDRPYGYRALGEVSVFVFFGLVAVLGTTFVQVGGITWPSVAGAIAVGALTCSLLVANNVRDIPTDAESGKRTLAVVMGDGPSRQFYVGLQALGYVAVVVLAVTTSWWVLLALLALPLAIRPIRIMLSGITGRALIPVLRDTGVSELAFSALLTVGLVLAA</sequence>
<feature type="transmembrane region" description="Helical" evidence="8">
    <location>
        <begin position="222"/>
        <end position="246"/>
    </location>
</feature>
<evidence type="ECO:0000256" key="1">
    <source>
        <dbReference type="ARBA" id="ARBA00004141"/>
    </source>
</evidence>
<comment type="function">
    <text evidence="8">Conversion of 1,4-dihydroxy-2-naphthoate (DHNA) to demethylmenaquinone (DMK).</text>
</comment>
<accession>A0ABV7Y4V3</accession>
<proteinExistence type="inferred from homology"/>
<dbReference type="PIRSF" id="PIRSF005355">
    <property type="entry name" value="UBIAD1"/>
    <property type="match status" value="1"/>
</dbReference>
<dbReference type="EMBL" id="JBHRZH010000005">
    <property type="protein sequence ID" value="MFC3760301.1"/>
    <property type="molecule type" value="Genomic_DNA"/>
</dbReference>
<dbReference type="Gene3D" id="1.10.357.140">
    <property type="entry name" value="UbiA prenyltransferase"/>
    <property type="match status" value="1"/>
</dbReference>
<dbReference type="InterPro" id="IPR044878">
    <property type="entry name" value="UbiA_sf"/>
</dbReference>
<keyword evidence="7 8" id="KW-0472">Membrane</keyword>
<reference evidence="11" key="1">
    <citation type="journal article" date="2019" name="Int. J. Syst. Evol. Microbiol.">
        <title>The Global Catalogue of Microorganisms (GCM) 10K type strain sequencing project: providing services to taxonomists for standard genome sequencing and annotation.</title>
        <authorList>
            <consortium name="The Broad Institute Genomics Platform"/>
            <consortium name="The Broad Institute Genome Sequencing Center for Infectious Disease"/>
            <person name="Wu L."/>
            <person name="Ma J."/>
        </authorList>
    </citation>
    <scope>NUCLEOTIDE SEQUENCE [LARGE SCALE GENOMIC DNA]</scope>
    <source>
        <strain evidence="11">CGMCC 4.7241</strain>
    </source>
</reference>
<protein>
    <recommendedName>
        <fullName evidence="8 9">1,4-dihydroxy-2-naphthoate octaprenyltransferase</fullName>
        <shortName evidence="8">DHNA-octaprenyltransferase</shortName>
        <ecNumber evidence="8 9">2.5.1.74</ecNumber>
    </recommendedName>
</protein>
<keyword evidence="4 8" id="KW-0808">Transferase</keyword>
<feature type="transmembrane region" description="Helical" evidence="8">
    <location>
        <begin position="141"/>
        <end position="161"/>
    </location>
</feature>